<dbReference type="Gene3D" id="2.60.40.1360">
    <property type="match status" value="1"/>
</dbReference>
<dbReference type="InterPro" id="IPR050843">
    <property type="entry name" value="Glycosyl_Hydrlase_38"/>
</dbReference>
<gene>
    <name evidence="12" type="primary">Man2b1</name>
</gene>
<evidence type="ECO:0000259" key="11">
    <source>
        <dbReference type="SMART" id="SM00872"/>
    </source>
</evidence>
<dbReference type="Gene3D" id="1.20.1270.50">
    <property type="entry name" value="Glycoside hydrolase family 38, central domain"/>
    <property type="match status" value="2"/>
</dbReference>
<evidence type="ECO:0000256" key="4">
    <source>
        <dbReference type="ARBA" id="ARBA00022729"/>
    </source>
</evidence>
<keyword evidence="5 10" id="KW-0378">Hydrolase</keyword>
<evidence type="ECO:0000256" key="2">
    <source>
        <dbReference type="ARBA" id="ARBA00009792"/>
    </source>
</evidence>
<dbReference type="GO" id="GO:0046872">
    <property type="term" value="F:metal ion binding"/>
    <property type="evidence" value="ECO:0007669"/>
    <property type="project" value="UniProtKB-KW"/>
</dbReference>
<organism evidence="12">
    <name type="scientific">Phallusia mammillata</name>
    <dbReference type="NCBI Taxonomy" id="59560"/>
    <lineage>
        <taxon>Eukaryota</taxon>
        <taxon>Metazoa</taxon>
        <taxon>Chordata</taxon>
        <taxon>Tunicata</taxon>
        <taxon>Ascidiacea</taxon>
        <taxon>Phlebobranchia</taxon>
        <taxon>Ascidiidae</taxon>
        <taxon>Phallusia</taxon>
    </lineage>
</organism>
<dbReference type="InterPro" id="IPR011682">
    <property type="entry name" value="Glyco_hydro_38_C"/>
</dbReference>
<dbReference type="Gene3D" id="3.20.110.10">
    <property type="entry name" value="Glycoside hydrolase 38, N terminal domain"/>
    <property type="match status" value="1"/>
</dbReference>
<dbReference type="FunFam" id="3.20.110.10:FF:000001">
    <property type="entry name" value="Alpha-mannosidase"/>
    <property type="match status" value="1"/>
</dbReference>
<dbReference type="PANTHER" id="PTHR11607:SF3">
    <property type="entry name" value="LYSOSOMAL ALPHA-MANNOSIDASE"/>
    <property type="match status" value="1"/>
</dbReference>
<reference evidence="12" key="1">
    <citation type="submission" date="2020-04" db="EMBL/GenBank/DDBJ databases">
        <authorList>
            <person name="Neveu A P."/>
        </authorList>
    </citation>
    <scope>NUCLEOTIDE SEQUENCE</scope>
    <source>
        <tissue evidence="12">Whole embryo</tissue>
    </source>
</reference>
<evidence type="ECO:0000313" key="12">
    <source>
        <dbReference type="EMBL" id="CAB3263606.1"/>
    </source>
</evidence>
<dbReference type="Pfam" id="PF09261">
    <property type="entry name" value="Alpha-mann_mid"/>
    <property type="match status" value="1"/>
</dbReference>
<dbReference type="Pfam" id="PF07748">
    <property type="entry name" value="Glyco_hydro_38C"/>
    <property type="match status" value="1"/>
</dbReference>
<dbReference type="Gene3D" id="2.60.40.1180">
    <property type="entry name" value="Golgi alpha-mannosidase II"/>
    <property type="match status" value="1"/>
</dbReference>
<name>A0A6F9DKU6_9ASCI</name>
<keyword evidence="9 10" id="KW-0326">Glycosidase</keyword>
<dbReference type="Pfam" id="PF17677">
    <property type="entry name" value="Glyco_hydro38C2"/>
    <property type="match status" value="1"/>
</dbReference>
<dbReference type="Pfam" id="PF01074">
    <property type="entry name" value="Glyco_hydro_38N"/>
    <property type="match status" value="1"/>
</dbReference>
<keyword evidence="8" id="KW-0325">Glycoprotein</keyword>
<dbReference type="InterPro" id="IPR028995">
    <property type="entry name" value="Glyco_hydro_57/38_cen_sf"/>
</dbReference>
<dbReference type="SUPFAM" id="SSF88713">
    <property type="entry name" value="Glycoside hydrolase/deacetylase"/>
    <property type="match status" value="1"/>
</dbReference>
<comment type="catalytic activity">
    <reaction evidence="1">
        <text>Hydrolysis of terminal, non-reducing alpha-D-mannose residues in alpha-D-mannosides.</text>
        <dbReference type="EC" id="3.2.1.24"/>
    </reaction>
</comment>
<dbReference type="InterPro" id="IPR048534">
    <property type="entry name" value="Man2a1-like_dom"/>
</dbReference>
<dbReference type="SMART" id="SM00872">
    <property type="entry name" value="Alpha-mann_mid"/>
    <property type="match status" value="1"/>
</dbReference>
<proteinExistence type="evidence at transcript level"/>
<dbReference type="Pfam" id="PF21260">
    <property type="entry name" value="Laman-like_dom"/>
    <property type="match status" value="1"/>
</dbReference>
<feature type="chain" id="PRO_5026379888" description="Alpha-mannosidase" evidence="10">
    <location>
        <begin position="20"/>
        <end position="988"/>
    </location>
</feature>
<evidence type="ECO:0000256" key="7">
    <source>
        <dbReference type="ARBA" id="ARBA00023157"/>
    </source>
</evidence>
<evidence type="ECO:0000256" key="1">
    <source>
        <dbReference type="ARBA" id="ARBA00000365"/>
    </source>
</evidence>
<comment type="similarity">
    <text evidence="2 10">Belongs to the glycosyl hydrolase 38 family.</text>
</comment>
<dbReference type="GO" id="GO:0030246">
    <property type="term" value="F:carbohydrate binding"/>
    <property type="evidence" value="ECO:0007669"/>
    <property type="project" value="InterPro"/>
</dbReference>
<dbReference type="CDD" id="cd10810">
    <property type="entry name" value="GH38N_AMII_LAM_like"/>
    <property type="match status" value="1"/>
</dbReference>
<keyword evidence="3 10" id="KW-0479">Metal-binding</keyword>
<dbReference type="Gene3D" id="2.70.98.30">
    <property type="entry name" value="Golgi alpha-mannosidase II, domain 4"/>
    <property type="match status" value="1"/>
</dbReference>
<dbReference type="SUPFAM" id="SSF74650">
    <property type="entry name" value="Galactose mutarotase-like"/>
    <property type="match status" value="1"/>
</dbReference>
<keyword evidence="6 10" id="KW-0862">Zinc</keyword>
<dbReference type="GO" id="GO:0006013">
    <property type="term" value="P:mannose metabolic process"/>
    <property type="evidence" value="ECO:0007669"/>
    <property type="project" value="InterPro"/>
</dbReference>
<dbReference type="AlphaFoldDB" id="A0A6F9DKU6"/>
<dbReference type="GO" id="GO:0004559">
    <property type="term" value="F:alpha-mannosidase activity"/>
    <property type="evidence" value="ECO:0007669"/>
    <property type="project" value="UniProtKB-EC"/>
</dbReference>
<dbReference type="InterPro" id="IPR037094">
    <property type="entry name" value="Glyco_hydro_38_cen_sf"/>
</dbReference>
<evidence type="ECO:0000256" key="9">
    <source>
        <dbReference type="ARBA" id="ARBA00023295"/>
    </source>
</evidence>
<dbReference type="InterPro" id="IPR041147">
    <property type="entry name" value="GH38_C"/>
</dbReference>
<dbReference type="InterPro" id="IPR027291">
    <property type="entry name" value="Glyco_hydro_38_N_sf"/>
</dbReference>
<protein>
    <recommendedName>
        <fullName evidence="10">Alpha-mannosidase</fullName>
        <ecNumber evidence="10">3.2.1.-</ecNumber>
    </recommendedName>
</protein>
<evidence type="ECO:0000256" key="5">
    <source>
        <dbReference type="ARBA" id="ARBA00022801"/>
    </source>
</evidence>
<dbReference type="EMBL" id="LR787744">
    <property type="protein sequence ID" value="CAB3263606.1"/>
    <property type="molecule type" value="mRNA"/>
</dbReference>
<dbReference type="PANTHER" id="PTHR11607">
    <property type="entry name" value="ALPHA-MANNOSIDASE"/>
    <property type="match status" value="1"/>
</dbReference>
<dbReference type="InterPro" id="IPR000602">
    <property type="entry name" value="Glyco_hydro_38_N"/>
</dbReference>
<dbReference type="SUPFAM" id="SSF88688">
    <property type="entry name" value="Families 57/38 glycoside transferase middle domain"/>
    <property type="match status" value="1"/>
</dbReference>
<dbReference type="InterPro" id="IPR015341">
    <property type="entry name" value="Glyco_hydro_38_cen"/>
</dbReference>
<dbReference type="GO" id="GO:0005764">
    <property type="term" value="C:lysosome"/>
    <property type="evidence" value="ECO:0007669"/>
    <property type="project" value="TreeGrafter"/>
</dbReference>
<dbReference type="InterPro" id="IPR013780">
    <property type="entry name" value="Glyco_hydro_b"/>
</dbReference>
<comment type="cofactor">
    <cofactor evidence="10">
        <name>Zn(2+)</name>
        <dbReference type="ChEBI" id="CHEBI:29105"/>
    </cofactor>
    <text evidence="10">Binds 1 zinc ion per subunit.</text>
</comment>
<keyword evidence="7" id="KW-1015">Disulfide bond</keyword>
<accession>A0A6F9DKU6</accession>
<feature type="domain" description="Glycoside hydrolase family 38 central" evidence="11">
    <location>
        <begin position="355"/>
        <end position="429"/>
    </location>
</feature>
<dbReference type="EC" id="3.2.1.-" evidence="10"/>
<feature type="signal peptide" evidence="10">
    <location>
        <begin position="1"/>
        <end position="19"/>
    </location>
</feature>
<evidence type="ECO:0000256" key="10">
    <source>
        <dbReference type="RuleBase" id="RU361199"/>
    </source>
</evidence>
<dbReference type="FunFam" id="1.20.1270.50:FF:000003">
    <property type="entry name" value="Alpha-mannosidase"/>
    <property type="match status" value="1"/>
</dbReference>
<dbReference type="InterPro" id="IPR011013">
    <property type="entry name" value="Gal_mutarotase_sf_dom"/>
</dbReference>
<evidence type="ECO:0000256" key="6">
    <source>
        <dbReference type="ARBA" id="ARBA00022833"/>
    </source>
</evidence>
<dbReference type="InterPro" id="IPR011330">
    <property type="entry name" value="Glyco_hydro/deAcase_b/a-brl"/>
</dbReference>
<sequence length="988" mass="111807">MNQRLFFGCILFLPSVCWATSCGYSSCNMGNKDHLNVHLVPHTHDDVGWLKTVDQYYYGANNSIAIAGVQYILDTVVPHLMADSTKRFIYVEMAFFYRWWNQQSEQMKSDVKMLVEEGRLEFILGGWCMNDEASTHYNAIIDQMSLGMTFLNETFGSCGRPRVAWQIDPFGHSREQASLFAQMGFDGLFFGRLDYQDKALREKEVRMEEIWRGSETLTSPQADLFTGINENGYGPPKGFCFDELCGDSPIMDDPNLEEYNVDDKVNFFADAARHQAKHFKTNHIMMTMGSDFQYSNAHTWYKNLDKLIKYVNAANKNITVFYSTPSCYLYALNEVNEDWTIKTDDFFPYADIPHGFWTGYFTSRPALKGYVRESNNLLQVCKQLEVLAGPNKIKSSSATLREAMGVTQHHDAVSGTSKQHVANDYAKRLYKGRSACHQVVSEVITGESNNLHVCDYLNITFCNYTQQMNEFVVIAYNPLARSVEKYLRIPVDSVMKNSMFDVTEVDSGKSVTNQLVPVSDATKSVRRTRGNADSELVFLADLPPFGYKEYKVSKQPVLKKFSKQSSVSKTGKDDITIANAYYKVQFDGSTGLMKTIVNTANSIEMNVSQNLYWYNASTGNNASNQPSGAYVFRPNSSHTFPCADGIVETHVLQGNNPLVQEVYQKFSDWAWQVVRLYNNKKYIEVEWTIGPIPIKDGLGKEVISRFETPLATAGYFYTDANGREVLERKRDYRPTWTLNQTEPVAGNYYPVNSRIYIKDSKFQLTVLNDRSQGGASLSDGSLELMLHRRLLVDDKRGVGEPLNETGQFGDGLIVRGKQLILLDTIQASGAQQRLLAEEMYMDTFVAFRNVSTASNGLPPGSALSAPLPENVHLLTLETTSSGQILIRLEHQFALNDDAQLSKPVTVSLKGLIKGFEPVSVEELVLSGNALKSQVTRLQWKSKTRPKRDAERQMHFEKHYDATNGFGDVLYDQFDVTLQPMQIRTFLMR</sequence>
<dbReference type="FunFam" id="2.70.98.30:FF:000003">
    <property type="entry name" value="Alpha-mannosidase"/>
    <property type="match status" value="1"/>
</dbReference>
<evidence type="ECO:0000256" key="8">
    <source>
        <dbReference type="ARBA" id="ARBA00023180"/>
    </source>
</evidence>
<dbReference type="FunFam" id="1.20.1270.50:FF:000002">
    <property type="entry name" value="Alpha-mannosidase"/>
    <property type="match status" value="1"/>
</dbReference>
<dbReference type="PROSITE" id="PS51257">
    <property type="entry name" value="PROKAR_LIPOPROTEIN"/>
    <property type="match status" value="1"/>
</dbReference>
<keyword evidence="4 10" id="KW-0732">Signal</keyword>
<evidence type="ECO:0000256" key="3">
    <source>
        <dbReference type="ARBA" id="ARBA00022723"/>
    </source>
</evidence>